<dbReference type="InterPro" id="IPR029035">
    <property type="entry name" value="DHS-like_NAD/FAD-binding_dom"/>
</dbReference>
<proteinExistence type="predicted"/>
<dbReference type="EMBL" id="JACOOJ010000033">
    <property type="protein sequence ID" value="MBC5634229.1"/>
    <property type="molecule type" value="Genomic_DNA"/>
</dbReference>
<dbReference type="Pfam" id="PF13289">
    <property type="entry name" value="SIR2_2"/>
    <property type="match status" value="1"/>
</dbReference>
<reference evidence="1 2" key="1">
    <citation type="submission" date="2020-08" db="EMBL/GenBank/DDBJ databases">
        <title>Genome public.</title>
        <authorList>
            <person name="Liu C."/>
            <person name="Sun Q."/>
        </authorList>
    </citation>
    <scope>NUCLEOTIDE SEQUENCE [LARGE SCALE GENOMIC DNA]</scope>
    <source>
        <strain evidence="1 2">NSJ-79</strain>
    </source>
</reference>
<sequence length="579" mass="67114">MYSNKGAYALLLGSGISRSAHIPTGWEVETNLIEQLAVSTREMINTDAHQWFKEKYEKDASYSLLLEELVKTPTERVQLMKQFFEPTDDEKSLGWKQPTKAHKAIAKLAKAGYIRVVLTTNFDRLLEQAFEMEGITPQVISCEAAISQATPLAHCQIPTIVKINGDYIDCQFRNTSEELDEYPPVMKQYLKRIFEDYGLITCGWSGEWDKGLIRIMSEATMSRYNSFFATVGAAKEIVQDLSSSRNGELLPINGADGMFSELWEQVSALNENHISKTMSYDMMIAKCKKYLSSNQYDIEYADLIERLGNDAYKEINAHAQYAFSLTQDTFSRYLKIHKGAITPLLEIAILVVRWGKWYHIKPLGDLLIKLCTKPFKNGEITREETQYLHALAPMLLLNVIGVTCVKYNRYKELDCILKLSVPAPNFITVSYREPLLYLLGSTHWNYETWNELIGQRYYYPISHFLLEELRPLFKNYFVVNSEYENTFYIWERLKSLVYGYNKCYILREFSIPLGQFVRSERECKFRGAGEEPYIIFWESADSLKNEWPPIKQGMFGGRYENYKEINEQATAFIAQYARY</sequence>
<name>A0ABR7DS04_9BACT</name>
<keyword evidence="2" id="KW-1185">Reference proteome</keyword>
<dbReference type="Proteomes" id="UP000651475">
    <property type="component" value="Unassembled WGS sequence"/>
</dbReference>
<organism evidence="1 2">
    <name type="scientific">Parabacteroides hominis</name>
    <dbReference type="NCBI Taxonomy" id="2763057"/>
    <lineage>
        <taxon>Bacteria</taxon>
        <taxon>Pseudomonadati</taxon>
        <taxon>Bacteroidota</taxon>
        <taxon>Bacteroidia</taxon>
        <taxon>Bacteroidales</taxon>
        <taxon>Tannerellaceae</taxon>
        <taxon>Parabacteroides</taxon>
    </lineage>
</organism>
<dbReference type="Gene3D" id="3.40.50.1220">
    <property type="entry name" value="TPP-binding domain"/>
    <property type="match status" value="1"/>
</dbReference>
<gene>
    <name evidence="1" type="ORF">H8S65_15895</name>
</gene>
<comment type="caution">
    <text evidence="1">The sequence shown here is derived from an EMBL/GenBank/DDBJ whole genome shotgun (WGS) entry which is preliminary data.</text>
</comment>
<accession>A0ABR7DS04</accession>
<evidence type="ECO:0000313" key="1">
    <source>
        <dbReference type="EMBL" id="MBC5634229.1"/>
    </source>
</evidence>
<protein>
    <submittedName>
        <fullName evidence="1">SIR2 family protein</fullName>
    </submittedName>
</protein>
<dbReference type="SUPFAM" id="SSF52467">
    <property type="entry name" value="DHS-like NAD/FAD-binding domain"/>
    <property type="match status" value="1"/>
</dbReference>
<evidence type="ECO:0000313" key="2">
    <source>
        <dbReference type="Proteomes" id="UP000651475"/>
    </source>
</evidence>